<dbReference type="Proteomes" id="UP001185755">
    <property type="component" value="Unassembled WGS sequence"/>
</dbReference>
<dbReference type="Gene3D" id="3.40.50.1000">
    <property type="entry name" value="HAD superfamily/HAD-like"/>
    <property type="match status" value="1"/>
</dbReference>
<gene>
    <name evidence="1" type="ORF">R3P96_20455</name>
</gene>
<dbReference type="InterPro" id="IPR041492">
    <property type="entry name" value="HAD_2"/>
</dbReference>
<dbReference type="Pfam" id="PF13419">
    <property type="entry name" value="HAD_2"/>
    <property type="match status" value="1"/>
</dbReference>
<dbReference type="InterPro" id="IPR023214">
    <property type="entry name" value="HAD_sf"/>
</dbReference>
<accession>A0ABU4BHP5</accession>
<dbReference type="PANTHER" id="PTHR43434:SF1">
    <property type="entry name" value="PHOSPHOGLYCOLATE PHOSPHATASE"/>
    <property type="match status" value="1"/>
</dbReference>
<dbReference type="SFLD" id="SFLDS00003">
    <property type="entry name" value="Haloacid_Dehalogenase"/>
    <property type="match status" value="1"/>
</dbReference>
<dbReference type="RefSeq" id="WP_317565817.1">
    <property type="nucleotide sequence ID" value="NZ_JAWLJX010000008.1"/>
</dbReference>
<evidence type="ECO:0000313" key="1">
    <source>
        <dbReference type="EMBL" id="MDV6263715.1"/>
    </source>
</evidence>
<dbReference type="Gene3D" id="1.10.150.240">
    <property type="entry name" value="Putative phosphatase, domain 2"/>
    <property type="match status" value="1"/>
</dbReference>
<evidence type="ECO:0000313" key="2">
    <source>
        <dbReference type="Proteomes" id="UP001185755"/>
    </source>
</evidence>
<dbReference type="SFLD" id="SFLDG01129">
    <property type="entry name" value="C1.5:_HAD__Beta-PGM__Phosphata"/>
    <property type="match status" value="1"/>
</dbReference>
<name>A0ABU4BHP5_9NOCA</name>
<comment type="caution">
    <text evidence="1">The sequence shown here is derived from an EMBL/GenBank/DDBJ whole genome shotgun (WGS) entry which is preliminary data.</text>
</comment>
<reference evidence="1 2" key="1">
    <citation type="submission" date="2023-10" db="EMBL/GenBank/DDBJ databases">
        <title>Development of a sustainable strategy for remediation of hydrocarbon-contaminated territories based on the waste exchange concept.</title>
        <authorList>
            <person name="Krivoruchko A."/>
        </authorList>
    </citation>
    <scope>NUCLEOTIDE SEQUENCE [LARGE SCALE GENOMIC DNA]</scope>
    <source>
        <strain evidence="1 2">IEGM 1323</strain>
    </source>
</reference>
<protein>
    <submittedName>
        <fullName evidence="1">HAD hydrolase-like protein</fullName>
    </submittedName>
</protein>
<sequence>MTNPMGASGILFDFDGTLIDSGAAIIAAYRQTFEKQLGVPLPAALEDPHLLMAPRPVEVFATWSDGNPAELVEAYGRHYLAGAYELVTPYGGTHDLIAELTASGTKFGIVTNKSRQRLLLDLDWVGIDPAALSCIVTADDSLQRKPDPTPILLGVERSGIDPIGSWYVGDGPQDILGGRAAGLRTAGANYGYYGADALAQYSPDLSLEAPLDALRIPSSPSLFI</sequence>
<dbReference type="InterPro" id="IPR050155">
    <property type="entry name" value="HAD-like_hydrolase_sf"/>
</dbReference>
<dbReference type="EMBL" id="JAWLJX010000008">
    <property type="protein sequence ID" value="MDV6263715.1"/>
    <property type="molecule type" value="Genomic_DNA"/>
</dbReference>
<dbReference type="InterPro" id="IPR036412">
    <property type="entry name" value="HAD-like_sf"/>
</dbReference>
<dbReference type="PANTHER" id="PTHR43434">
    <property type="entry name" value="PHOSPHOGLYCOLATE PHOSPHATASE"/>
    <property type="match status" value="1"/>
</dbReference>
<dbReference type="InterPro" id="IPR023198">
    <property type="entry name" value="PGP-like_dom2"/>
</dbReference>
<organism evidence="1 2">
    <name type="scientific">Rhodococcoides yunnanense</name>
    <dbReference type="NCBI Taxonomy" id="278209"/>
    <lineage>
        <taxon>Bacteria</taxon>
        <taxon>Bacillati</taxon>
        <taxon>Actinomycetota</taxon>
        <taxon>Actinomycetes</taxon>
        <taxon>Mycobacteriales</taxon>
        <taxon>Nocardiaceae</taxon>
        <taxon>Rhodococcoides</taxon>
    </lineage>
</organism>
<keyword evidence="2" id="KW-1185">Reference proteome</keyword>
<dbReference type="SUPFAM" id="SSF56784">
    <property type="entry name" value="HAD-like"/>
    <property type="match status" value="1"/>
</dbReference>
<proteinExistence type="predicted"/>